<name>A0A1J5RRF0_9ZZZZ</name>
<dbReference type="SUPFAM" id="SSF81342">
    <property type="entry name" value="Transmembrane di-heme cytochromes"/>
    <property type="match status" value="1"/>
</dbReference>
<feature type="transmembrane region" description="Helical" evidence="6">
    <location>
        <begin position="12"/>
        <end position="32"/>
    </location>
</feature>
<dbReference type="GO" id="GO:0020037">
    <property type="term" value="F:heme binding"/>
    <property type="evidence" value="ECO:0007669"/>
    <property type="project" value="TreeGrafter"/>
</dbReference>
<evidence type="ECO:0000256" key="5">
    <source>
        <dbReference type="ARBA" id="ARBA00023136"/>
    </source>
</evidence>
<evidence type="ECO:0000313" key="8">
    <source>
        <dbReference type="EMBL" id="OIQ98202.1"/>
    </source>
</evidence>
<feature type="transmembrane region" description="Helical" evidence="6">
    <location>
        <begin position="95"/>
        <end position="117"/>
    </location>
</feature>
<feature type="transmembrane region" description="Helical" evidence="6">
    <location>
        <begin position="146"/>
        <end position="167"/>
    </location>
</feature>
<dbReference type="Pfam" id="PF01292">
    <property type="entry name" value="Ni_hydr_CYTB"/>
    <property type="match status" value="1"/>
</dbReference>
<evidence type="ECO:0000256" key="6">
    <source>
        <dbReference type="SAM" id="Phobius"/>
    </source>
</evidence>
<dbReference type="InterPro" id="IPR051542">
    <property type="entry name" value="Hydrogenase_cytochrome"/>
</dbReference>
<sequence length="224" mass="24734">MQKKIIVWDLPLRMFHWLLVVSVVASIISGLIGGMAMTFHFLSGYCILALLVFRWIWGFIGGHHARFVNFVAGPRRVVHHLQGGDEREALGHNPLGSWSVMALLLVLTMQVVSGLFANDEIFNEGPLASYISDHQGTILTYYHTSIGLPILYGLIGLHITAILYYLIEKNKNLVMPMLRGVKDVDATHPAPRASNDTWKHRLLALGILGLGAALGVWVSHLGAP</sequence>
<dbReference type="PANTHER" id="PTHR30485">
    <property type="entry name" value="NI/FE-HYDROGENASE 1 B-TYPE CYTOCHROME SUBUNIT"/>
    <property type="match status" value="1"/>
</dbReference>
<dbReference type="GO" id="GO:0005886">
    <property type="term" value="C:plasma membrane"/>
    <property type="evidence" value="ECO:0007669"/>
    <property type="project" value="UniProtKB-SubCell"/>
</dbReference>
<comment type="caution">
    <text evidence="8">The sequence shown here is derived from an EMBL/GenBank/DDBJ whole genome shotgun (WGS) entry which is preliminary data.</text>
</comment>
<gene>
    <name evidence="8" type="ORF">GALL_197960</name>
</gene>
<evidence type="ECO:0000259" key="7">
    <source>
        <dbReference type="Pfam" id="PF01292"/>
    </source>
</evidence>
<protein>
    <recommendedName>
        <fullName evidence="7">Cytochrome b561 bacterial/Ni-hydrogenase domain-containing protein</fullName>
    </recommendedName>
</protein>
<keyword evidence="4 6" id="KW-1133">Transmembrane helix</keyword>
<reference evidence="8" key="1">
    <citation type="submission" date="2016-10" db="EMBL/GenBank/DDBJ databases">
        <title>Sequence of Gallionella enrichment culture.</title>
        <authorList>
            <person name="Poehlein A."/>
            <person name="Muehling M."/>
            <person name="Daniel R."/>
        </authorList>
    </citation>
    <scope>NUCLEOTIDE SEQUENCE</scope>
</reference>
<evidence type="ECO:0000256" key="4">
    <source>
        <dbReference type="ARBA" id="ARBA00022989"/>
    </source>
</evidence>
<dbReference type="Gene3D" id="1.20.950.20">
    <property type="entry name" value="Transmembrane di-heme cytochromes, Chain C"/>
    <property type="match status" value="1"/>
</dbReference>
<dbReference type="InterPro" id="IPR011577">
    <property type="entry name" value="Cyt_b561_bac/Ni-Hgenase"/>
</dbReference>
<dbReference type="AlphaFoldDB" id="A0A1J5RRF0"/>
<keyword evidence="5 6" id="KW-0472">Membrane</keyword>
<keyword evidence="3 6" id="KW-0812">Transmembrane</keyword>
<dbReference type="InterPro" id="IPR016174">
    <property type="entry name" value="Di-haem_cyt_TM"/>
</dbReference>
<dbReference type="EMBL" id="MLJW01000122">
    <property type="protein sequence ID" value="OIQ98202.1"/>
    <property type="molecule type" value="Genomic_DNA"/>
</dbReference>
<proteinExistence type="predicted"/>
<evidence type="ECO:0000256" key="1">
    <source>
        <dbReference type="ARBA" id="ARBA00004651"/>
    </source>
</evidence>
<dbReference type="GO" id="GO:0022904">
    <property type="term" value="P:respiratory electron transport chain"/>
    <property type="evidence" value="ECO:0007669"/>
    <property type="project" value="InterPro"/>
</dbReference>
<keyword evidence="2" id="KW-1003">Cell membrane</keyword>
<dbReference type="GO" id="GO:0009055">
    <property type="term" value="F:electron transfer activity"/>
    <property type="evidence" value="ECO:0007669"/>
    <property type="project" value="InterPro"/>
</dbReference>
<feature type="transmembrane region" description="Helical" evidence="6">
    <location>
        <begin position="38"/>
        <end position="57"/>
    </location>
</feature>
<dbReference type="PANTHER" id="PTHR30485:SF2">
    <property type="entry name" value="BLL0597 PROTEIN"/>
    <property type="match status" value="1"/>
</dbReference>
<evidence type="ECO:0000256" key="2">
    <source>
        <dbReference type="ARBA" id="ARBA00022475"/>
    </source>
</evidence>
<organism evidence="8">
    <name type="scientific">mine drainage metagenome</name>
    <dbReference type="NCBI Taxonomy" id="410659"/>
    <lineage>
        <taxon>unclassified sequences</taxon>
        <taxon>metagenomes</taxon>
        <taxon>ecological metagenomes</taxon>
    </lineage>
</organism>
<accession>A0A1J5RRF0</accession>
<feature type="domain" description="Cytochrome b561 bacterial/Ni-hydrogenase" evidence="7">
    <location>
        <begin position="7"/>
        <end position="180"/>
    </location>
</feature>
<comment type="subcellular location">
    <subcellularLocation>
        <location evidence="1">Cell membrane</location>
        <topology evidence="1">Multi-pass membrane protein</topology>
    </subcellularLocation>
</comment>
<evidence type="ECO:0000256" key="3">
    <source>
        <dbReference type="ARBA" id="ARBA00022692"/>
    </source>
</evidence>
<feature type="transmembrane region" description="Helical" evidence="6">
    <location>
        <begin position="202"/>
        <end position="223"/>
    </location>
</feature>